<sequence length="68" mass="7127">MTVGSMGLVGPVWQWVDGCDVGLPVAVWTGSTVVLRGSVVGSGCGAHLPVTEWALDGWTKLSDEQEEL</sequence>
<protein>
    <submittedName>
        <fullName evidence="1">Uncharacterized protein</fullName>
    </submittedName>
</protein>
<keyword evidence="2" id="KW-1185">Reference proteome</keyword>
<reference evidence="1 2" key="1">
    <citation type="submission" date="2019-11" db="EMBL/GenBank/DDBJ databases">
        <title>Whole genome sequence of Oryza granulata.</title>
        <authorList>
            <person name="Li W."/>
        </authorList>
    </citation>
    <scope>NUCLEOTIDE SEQUENCE [LARGE SCALE GENOMIC DNA]</scope>
    <source>
        <strain evidence="2">cv. Menghai</strain>
        <tissue evidence="1">Leaf</tissue>
    </source>
</reference>
<evidence type="ECO:0000313" key="1">
    <source>
        <dbReference type="EMBL" id="KAF0912144.1"/>
    </source>
</evidence>
<dbReference type="AlphaFoldDB" id="A0A6G1DIS7"/>
<dbReference type="Proteomes" id="UP000479710">
    <property type="component" value="Unassembled WGS sequence"/>
</dbReference>
<gene>
    <name evidence="1" type="ORF">E2562_013034</name>
</gene>
<proteinExistence type="predicted"/>
<dbReference type="EMBL" id="SPHZ02000006">
    <property type="protein sequence ID" value="KAF0912144.1"/>
    <property type="molecule type" value="Genomic_DNA"/>
</dbReference>
<evidence type="ECO:0000313" key="2">
    <source>
        <dbReference type="Proteomes" id="UP000479710"/>
    </source>
</evidence>
<accession>A0A6G1DIS7</accession>
<comment type="caution">
    <text evidence="1">The sequence shown here is derived from an EMBL/GenBank/DDBJ whole genome shotgun (WGS) entry which is preliminary data.</text>
</comment>
<name>A0A6G1DIS7_9ORYZ</name>
<organism evidence="1 2">
    <name type="scientific">Oryza meyeriana var. granulata</name>
    <dbReference type="NCBI Taxonomy" id="110450"/>
    <lineage>
        <taxon>Eukaryota</taxon>
        <taxon>Viridiplantae</taxon>
        <taxon>Streptophyta</taxon>
        <taxon>Embryophyta</taxon>
        <taxon>Tracheophyta</taxon>
        <taxon>Spermatophyta</taxon>
        <taxon>Magnoliopsida</taxon>
        <taxon>Liliopsida</taxon>
        <taxon>Poales</taxon>
        <taxon>Poaceae</taxon>
        <taxon>BOP clade</taxon>
        <taxon>Oryzoideae</taxon>
        <taxon>Oryzeae</taxon>
        <taxon>Oryzinae</taxon>
        <taxon>Oryza</taxon>
        <taxon>Oryza meyeriana</taxon>
    </lineage>
</organism>